<sequence length="281" mass="31832">MSWSNEQTSLLIELYETYKCLYAIKHPDYHNKHKRSAAIKAIVEALKVGRPTATEQDVQKKFLGLRTTYAHERRKVLDSLRSGMGEDEVYRPTLWYYDKMSFLNDHLQIRSSRSSHPITEFAVTEEEALVVQAPPSEETTMYYEIGEDGVLSPASERPESGLSVHSNLTHPESTHSGEIPSTSAAKKRQASDSNATPKRFKKKSDTSEIEALQKVSDNLSNLSAALQSSSKNVEQPTADDIMGQFVASQFKKIKNEDIKQDVYFEIHKLLRDAIKKDTTYI</sequence>
<dbReference type="AlphaFoldDB" id="A0A653CQC4"/>
<dbReference type="EMBL" id="CAACVG010008038">
    <property type="protein sequence ID" value="VEN48164.1"/>
    <property type="molecule type" value="Genomic_DNA"/>
</dbReference>
<protein>
    <recommendedName>
        <fullName evidence="2">MADF domain-containing protein</fullName>
    </recommendedName>
</protein>
<feature type="region of interest" description="Disordered" evidence="1">
    <location>
        <begin position="151"/>
        <end position="207"/>
    </location>
</feature>
<accession>A0A653CQC4</accession>
<organism evidence="4 5">
    <name type="scientific">Callosobruchus maculatus</name>
    <name type="common">Southern cowpea weevil</name>
    <name type="synonym">Pulse bruchid</name>
    <dbReference type="NCBI Taxonomy" id="64391"/>
    <lineage>
        <taxon>Eukaryota</taxon>
        <taxon>Metazoa</taxon>
        <taxon>Ecdysozoa</taxon>
        <taxon>Arthropoda</taxon>
        <taxon>Hexapoda</taxon>
        <taxon>Insecta</taxon>
        <taxon>Pterygota</taxon>
        <taxon>Neoptera</taxon>
        <taxon>Endopterygota</taxon>
        <taxon>Coleoptera</taxon>
        <taxon>Polyphaga</taxon>
        <taxon>Cucujiformia</taxon>
        <taxon>Chrysomeloidea</taxon>
        <taxon>Chrysomelidae</taxon>
        <taxon>Bruchinae</taxon>
        <taxon>Bruchini</taxon>
        <taxon>Callosobruchus</taxon>
    </lineage>
</organism>
<evidence type="ECO:0000256" key="1">
    <source>
        <dbReference type="SAM" id="MobiDB-lite"/>
    </source>
</evidence>
<keyword evidence="5" id="KW-1185">Reference proteome</keyword>
<evidence type="ECO:0000313" key="4">
    <source>
        <dbReference type="EMBL" id="VEN50022.1"/>
    </source>
</evidence>
<feature type="domain" description="MADF" evidence="2">
    <location>
        <begin position="10"/>
        <end position="108"/>
    </location>
</feature>
<dbReference type="EMBL" id="CAACVG010008485">
    <property type="protein sequence ID" value="VEN50022.1"/>
    <property type="molecule type" value="Genomic_DNA"/>
</dbReference>
<evidence type="ECO:0000259" key="2">
    <source>
        <dbReference type="PROSITE" id="PS51029"/>
    </source>
</evidence>
<dbReference type="OrthoDB" id="9909584at2759"/>
<evidence type="ECO:0000313" key="5">
    <source>
        <dbReference type="Proteomes" id="UP000410492"/>
    </source>
</evidence>
<dbReference type="PROSITE" id="PS51029">
    <property type="entry name" value="MADF"/>
    <property type="match status" value="1"/>
</dbReference>
<feature type="compositionally biased region" description="Polar residues" evidence="1">
    <location>
        <begin position="163"/>
        <end position="184"/>
    </location>
</feature>
<reference evidence="4 5" key="1">
    <citation type="submission" date="2019-01" db="EMBL/GenBank/DDBJ databases">
        <authorList>
            <person name="Sayadi A."/>
        </authorList>
    </citation>
    <scope>NUCLEOTIDE SEQUENCE [LARGE SCALE GENOMIC DNA]</scope>
</reference>
<gene>
    <name evidence="4" type="ORF">CALMAC_LOCUS10929</name>
    <name evidence="3" type="ORF">CALMAC_LOCUS9725</name>
</gene>
<dbReference type="Proteomes" id="UP000410492">
    <property type="component" value="Unassembled WGS sequence"/>
</dbReference>
<proteinExistence type="predicted"/>
<dbReference type="Pfam" id="PF10545">
    <property type="entry name" value="MADF_DNA_bdg"/>
    <property type="match status" value="1"/>
</dbReference>
<dbReference type="InterPro" id="IPR006578">
    <property type="entry name" value="MADF-dom"/>
</dbReference>
<dbReference type="PANTHER" id="PTHR21505:SF12">
    <property type="entry name" value="MADF DOMAIN-CONTAINING PROTEIN-RELATED"/>
    <property type="match status" value="1"/>
</dbReference>
<dbReference type="PANTHER" id="PTHR21505">
    <property type="entry name" value="MADF DOMAIN-CONTAINING PROTEIN-RELATED"/>
    <property type="match status" value="1"/>
</dbReference>
<evidence type="ECO:0000313" key="3">
    <source>
        <dbReference type="EMBL" id="VEN48164.1"/>
    </source>
</evidence>
<name>A0A653CQC4_CALMS</name>
<dbReference type="SMART" id="SM00595">
    <property type="entry name" value="MADF"/>
    <property type="match status" value="1"/>
</dbReference>